<dbReference type="CDD" id="cd17541">
    <property type="entry name" value="REC_CheB-like"/>
    <property type="match status" value="1"/>
</dbReference>
<comment type="similarity">
    <text evidence="3">Belongs to the CheB family.</text>
</comment>
<dbReference type="PIRSF" id="PIRSF000876">
    <property type="entry name" value="RR_chemtxs_CheB"/>
    <property type="match status" value="1"/>
</dbReference>
<keyword evidence="9" id="KW-1185">Reference proteome</keyword>
<accession>A0A937KBK6</accession>
<dbReference type="PROSITE" id="PS50122">
    <property type="entry name" value="CHEB"/>
    <property type="match status" value="1"/>
</dbReference>
<comment type="catalytic activity">
    <reaction evidence="2 3">
        <text>[protein]-L-glutamate 5-O-methyl ester + H2O = L-glutamyl-[protein] + methanol + H(+)</text>
        <dbReference type="Rhea" id="RHEA:23236"/>
        <dbReference type="Rhea" id="RHEA-COMP:10208"/>
        <dbReference type="Rhea" id="RHEA-COMP:10311"/>
        <dbReference type="ChEBI" id="CHEBI:15377"/>
        <dbReference type="ChEBI" id="CHEBI:15378"/>
        <dbReference type="ChEBI" id="CHEBI:17790"/>
        <dbReference type="ChEBI" id="CHEBI:29973"/>
        <dbReference type="ChEBI" id="CHEBI:82795"/>
        <dbReference type="EC" id="3.1.1.61"/>
    </reaction>
</comment>
<organism evidence="8 9">
    <name type="scientific">Fulvivirga marina</name>
    <dbReference type="NCBI Taxonomy" id="2494733"/>
    <lineage>
        <taxon>Bacteria</taxon>
        <taxon>Pseudomonadati</taxon>
        <taxon>Bacteroidota</taxon>
        <taxon>Cytophagia</taxon>
        <taxon>Cytophagales</taxon>
        <taxon>Fulvivirgaceae</taxon>
        <taxon>Fulvivirga</taxon>
    </lineage>
</organism>
<dbReference type="InterPro" id="IPR008248">
    <property type="entry name" value="CheB-like"/>
</dbReference>
<dbReference type="SUPFAM" id="SSF52172">
    <property type="entry name" value="CheY-like"/>
    <property type="match status" value="1"/>
</dbReference>
<keyword evidence="8" id="KW-0808">Transferase</keyword>
<dbReference type="Proteomes" id="UP000614216">
    <property type="component" value="Unassembled WGS sequence"/>
</dbReference>
<evidence type="ECO:0000256" key="1">
    <source>
        <dbReference type="ARBA" id="ARBA00022801"/>
    </source>
</evidence>
<dbReference type="InterPro" id="IPR011006">
    <property type="entry name" value="CheY-like_superfamily"/>
</dbReference>
<dbReference type="RefSeq" id="WP_202856575.1">
    <property type="nucleotide sequence ID" value="NZ_JAEUGD010000042.1"/>
</dbReference>
<dbReference type="GO" id="GO:0000156">
    <property type="term" value="F:phosphorelay response regulator activity"/>
    <property type="evidence" value="ECO:0007669"/>
    <property type="project" value="InterPro"/>
</dbReference>
<feature type="active site" evidence="3 4">
    <location>
        <position position="192"/>
    </location>
</feature>
<evidence type="ECO:0000256" key="3">
    <source>
        <dbReference type="HAMAP-Rule" id="MF_00099"/>
    </source>
</evidence>
<dbReference type="SUPFAM" id="SSF52738">
    <property type="entry name" value="Methylesterase CheB, C-terminal domain"/>
    <property type="match status" value="1"/>
</dbReference>
<feature type="domain" description="CheB-type methylesterase" evidence="7">
    <location>
        <begin position="153"/>
        <end position="344"/>
    </location>
</feature>
<dbReference type="PROSITE" id="PS50110">
    <property type="entry name" value="RESPONSE_REGULATORY"/>
    <property type="match status" value="1"/>
</dbReference>
<dbReference type="PANTHER" id="PTHR42872">
    <property type="entry name" value="PROTEIN-GLUTAMATE METHYLESTERASE/PROTEIN-GLUTAMINE GLUTAMINASE"/>
    <property type="match status" value="1"/>
</dbReference>
<comment type="function">
    <text evidence="3">Involved in chemotaxis. Part of a chemotaxis signal transduction system that modulates chemotaxis in response to various stimuli. Catalyzes the demethylation of specific methylglutamate residues introduced into the chemoreceptors (methyl-accepting chemotaxis proteins or MCP) by CheR. Also mediates the irreversible deamidation of specific glutamine residues to glutamic acid.</text>
</comment>
<keyword evidence="3 4" id="KW-0145">Chemotaxis</keyword>
<comment type="catalytic activity">
    <reaction evidence="3">
        <text>L-glutaminyl-[protein] + H2O = L-glutamyl-[protein] + NH4(+)</text>
        <dbReference type="Rhea" id="RHEA:16441"/>
        <dbReference type="Rhea" id="RHEA-COMP:10207"/>
        <dbReference type="Rhea" id="RHEA-COMP:10208"/>
        <dbReference type="ChEBI" id="CHEBI:15377"/>
        <dbReference type="ChEBI" id="CHEBI:28938"/>
        <dbReference type="ChEBI" id="CHEBI:29973"/>
        <dbReference type="ChEBI" id="CHEBI:30011"/>
        <dbReference type="EC" id="3.5.1.44"/>
    </reaction>
</comment>
<dbReference type="EC" id="3.5.1.44" evidence="3"/>
<dbReference type="EC" id="3.1.1.61" evidence="3"/>
<evidence type="ECO:0000259" key="6">
    <source>
        <dbReference type="PROSITE" id="PS50110"/>
    </source>
</evidence>
<sequence>MKKIKTLLIEDSGLMRIMISDALRSDPEIEVVGTAINGKEGAKMARKLHPDVVVTDMLMPDFNGLFAVKEIMSNNPLPIILLSSLGKTTPEIFDALNAGAFDFIDKPQTKNPEDFKNELKKLKDKIKIASGFDSNVLNHQQNKVNTNKHTFDKNSLYHIIAIGSSTGGPRAIELIVKQLPENLMVPVVIVQHMPERFLESFAHRLNTLVPLDIRLAKRNEALKKGTIYITPGTDNYEIGLNEKGEAYFRVSKKTFKEFNNPSVDCMFLSVAEIYGTKGIGIILTGMGKDGSQGLLKMKEKGGLTIAQEGKSCVVNGMPQSAIDIGAIDYVVNLNEIPGFVMSCF</sequence>
<evidence type="ECO:0000313" key="9">
    <source>
        <dbReference type="Proteomes" id="UP000614216"/>
    </source>
</evidence>
<dbReference type="EMBL" id="JAEUGD010000042">
    <property type="protein sequence ID" value="MBL6447046.1"/>
    <property type="molecule type" value="Genomic_DNA"/>
</dbReference>
<protein>
    <recommendedName>
        <fullName evidence="3">Protein-glutamate methylesterase/protein-glutamine glutaminase</fullName>
        <ecNumber evidence="3">3.1.1.61</ecNumber>
        <ecNumber evidence="3">3.5.1.44</ecNumber>
    </recommendedName>
</protein>
<feature type="domain" description="Response regulatory" evidence="6">
    <location>
        <begin position="5"/>
        <end position="121"/>
    </location>
</feature>
<dbReference type="InterPro" id="IPR035909">
    <property type="entry name" value="CheB_C"/>
</dbReference>
<comment type="caution">
    <text evidence="8">The sequence shown here is derived from an EMBL/GenBank/DDBJ whole genome shotgun (WGS) entry which is preliminary data.</text>
</comment>
<dbReference type="GO" id="GO:0005737">
    <property type="term" value="C:cytoplasm"/>
    <property type="evidence" value="ECO:0007669"/>
    <property type="project" value="UniProtKB-SubCell"/>
</dbReference>
<keyword evidence="8" id="KW-0489">Methyltransferase</keyword>
<comment type="PTM">
    <text evidence="3">Phosphorylated by CheA. Phosphorylation of the N-terminal regulatory domain activates the methylesterase activity.</text>
</comment>
<dbReference type="Pfam" id="PF00072">
    <property type="entry name" value="Response_reg"/>
    <property type="match status" value="1"/>
</dbReference>
<dbReference type="InterPro" id="IPR001789">
    <property type="entry name" value="Sig_transdc_resp-reg_receiver"/>
</dbReference>
<evidence type="ECO:0000259" key="7">
    <source>
        <dbReference type="PROSITE" id="PS50122"/>
    </source>
</evidence>
<dbReference type="GO" id="GO:0008168">
    <property type="term" value="F:methyltransferase activity"/>
    <property type="evidence" value="ECO:0007669"/>
    <property type="project" value="UniProtKB-KW"/>
</dbReference>
<evidence type="ECO:0000313" key="8">
    <source>
        <dbReference type="EMBL" id="MBL6447046.1"/>
    </source>
</evidence>
<dbReference type="Gene3D" id="3.40.50.2300">
    <property type="match status" value="1"/>
</dbReference>
<dbReference type="PANTHER" id="PTHR42872:SF3">
    <property type="entry name" value="PROTEIN-GLUTAMATE METHYLESTERASE_PROTEIN-GLUTAMINE GLUTAMINASE 1"/>
    <property type="match status" value="1"/>
</dbReference>
<proteinExistence type="inferred from homology"/>
<feature type="active site" evidence="3 4">
    <location>
        <position position="289"/>
    </location>
</feature>
<keyword evidence="3 5" id="KW-0597">Phosphoprotein</keyword>
<dbReference type="HAMAP" id="MF_00099">
    <property type="entry name" value="CheB_chemtxs"/>
    <property type="match status" value="1"/>
</dbReference>
<dbReference type="SMART" id="SM00448">
    <property type="entry name" value="REC"/>
    <property type="match status" value="1"/>
</dbReference>
<evidence type="ECO:0000256" key="5">
    <source>
        <dbReference type="PROSITE-ProRule" id="PRU00169"/>
    </source>
</evidence>
<reference evidence="8" key="1">
    <citation type="submission" date="2021-01" db="EMBL/GenBank/DDBJ databases">
        <title>Fulvivirga kasyanovii gen. nov., sp nov., a novel member of the phylum Bacteroidetes isolated from seawater in a mussel farm.</title>
        <authorList>
            <person name="Zhao L.-H."/>
            <person name="Wang Z.-J."/>
        </authorList>
    </citation>
    <scope>NUCLEOTIDE SEQUENCE</scope>
    <source>
        <strain evidence="8">29W222</strain>
    </source>
</reference>
<comment type="subcellular location">
    <subcellularLocation>
        <location evidence="3">Cytoplasm</location>
    </subcellularLocation>
</comment>
<dbReference type="InterPro" id="IPR000673">
    <property type="entry name" value="Sig_transdc_resp-reg_Me-estase"/>
</dbReference>
<dbReference type="GO" id="GO:0008984">
    <property type="term" value="F:protein-glutamate methylesterase activity"/>
    <property type="evidence" value="ECO:0007669"/>
    <property type="project" value="UniProtKB-UniRule"/>
</dbReference>
<feature type="modified residue" description="4-aspartylphosphate" evidence="3 5">
    <location>
        <position position="56"/>
    </location>
</feature>
<evidence type="ECO:0000256" key="4">
    <source>
        <dbReference type="PROSITE-ProRule" id="PRU00050"/>
    </source>
</evidence>
<keyword evidence="3" id="KW-0963">Cytoplasm</keyword>
<dbReference type="Pfam" id="PF01339">
    <property type="entry name" value="CheB_methylest"/>
    <property type="match status" value="1"/>
</dbReference>
<dbReference type="AlphaFoldDB" id="A0A937KBK6"/>
<evidence type="ECO:0000256" key="2">
    <source>
        <dbReference type="ARBA" id="ARBA00048267"/>
    </source>
</evidence>
<keyword evidence="1 3" id="KW-0378">Hydrolase</keyword>
<feature type="active site" evidence="3 4">
    <location>
        <position position="165"/>
    </location>
</feature>
<name>A0A937KBK6_9BACT</name>
<dbReference type="GO" id="GO:0050568">
    <property type="term" value="F:protein-glutamine glutaminase activity"/>
    <property type="evidence" value="ECO:0007669"/>
    <property type="project" value="UniProtKB-UniRule"/>
</dbReference>
<dbReference type="CDD" id="cd16432">
    <property type="entry name" value="CheB_Rec"/>
    <property type="match status" value="1"/>
</dbReference>
<gene>
    <name evidence="3 8" type="primary">cheB</name>
    <name evidence="8" type="ORF">JMN32_12055</name>
</gene>
<comment type="domain">
    <text evidence="3">Contains a C-terminal catalytic domain, and an N-terminal region which modulates catalytic activity.</text>
</comment>
<dbReference type="Gene3D" id="3.40.50.180">
    <property type="entry name" value="Methylesterase CheB, C-terminal domain"/>
    <property type="match status" value="1"/>
</dbReference>
<dbReference type="GO" id="GO:0032259">
    <property type="term" value="P:methylation"/>
    <property type="evidence" value="ECO:0007669"/>
    <property type="project" value="UniProtKB-KW"/>
</dbReference>
<dbReference type="GO" id="GO:0006935">
    <property type="term" value="P:chemotaxis"/>
    <property type="evidence" value="ECO:0007669"/>
    <property type="project" value="UniProtKB-UniRule"/>
</dbReference>
<dbReference type="NCBIfam" id="NF001965">
    <property type="entry name" value="PRK00742.1"/>
    <property type="match status" value="1"/>
</dbReference>